<dbReference type="WBParaSite" id="SBAD_0000228201-mRNA-1">
    <property type="protein sequence ID" value="SBAD_0000228201-mRNA-1"/>
    <property type="gene ID" value="SBAD_0000228201"/>
</dbReference>
<organism evidence="3">
    <name type="scientific">Soboliphyme baturini</name>
    <dbReference type="NCBI Taxonomy" id="241478"/>
    <lineage>
        <taxon>Eukaryota</taxon>
        <taxon>Metazoa</taxon>
        <taxon>Ecdysozoa</taxon>
        <taxon>Nematoda</taxon>
        <taxon>Enoplea</taxon>
        <taxon>Dorylaimia</taxon>
        <taxon>Dioctophymatida</taxon>
        <taxon>Dioctophymatoidea</taxon>
        <taxon>Soboliphymatidae</taxon>
        <taxon>Soboliphyme</taxon>
    </lineage>
</organism>
<keyword evidence="2" id="KW-1185">Reference proteome</keyword>
<protein>
    <submittedName>
        <fullName evidence="3">60S ribosomal protein L35a</fullName>
    </submittedName>
</protein>
<reference evidence="3" key="1">
    <citation type="submission" date="2016-06" db="UniProtKB">
        <authorList>
            <consortium name="WormBaseParasite"/>
        </authorList>
    </citation>
    <scope>IDENTIFICATION</scope>
</reference>
<evidence type="ECO:0000313" key="1">
    <source>
        <dbReference type="EMBL" id="VDO96799.1"/>
    </source>
</evidence>
<reference evidence="1 2" key="2">
    <citation type="submission" date="2018-11" db="EMBL/GenBank/DDBJ databases">
        <authorList>
            <consortium name="Pathogen Informatics"/>
        </authorList>
    </citation>
    <scope>NUCLEOTIDE SEQUENCE [LARGE SCALE GENOMIC DNA]</scope>
</reference>
<gene>
    <name evidence="1" type="ORF">SBAD_LOCUS2179</name>
</gene>
<accession>A0A183IEY5</accession>
<dbReference type="EMBL" id="UZAM01007117">
    <property type="protein sequence ID" value="VDO96799.1"/>
    <property type="molecule type" value="Genomic_DNA"/>
</dbReference>
<dbReference type="Proteomes" id="UP000270296">
    <property type="component" value="Unassembled WGS sequence"/>
</dbReference>
<name>A0A183IEY5_9BILA</name>
<sequence>MMLAKVTPLTADKLMGLYLKSHASLSNSHHLYKAASNIRPGVLYRLAMQRNGGSGDIRATSGAKRKKRMKRNEWVAVGYCRVAREPGGA</sequence>
<proteinExistence type="predicted"/>
<evidence type="ECO:0000313" key="2">
    <source>
        <dbReference type="Proteomes" id="UP000270296"/>
    </source>
</evidence>
<evidence type="ECO:0000313" key="3">
    <source>
        <dbReference type="WBParaSite" id="SBAD_0000228201-mRNA-1"/>
    </source>
</evidence>
<dbReference type="AlphaFoldDB" id="A0A183IEY5"/>